<keyword evidence="1" id="KW-0812">Transmembrane</keyword>
<evidence type="ECO:0000256" key="1">
    <source>
        <dbReference type="SAM" id="Phobius"/>
    </source>
</evidence>
<name>A0A382FFG1_9ZZZZ</name>
<keyword evidence="1" id="KW-0472">Membrane</keyword>
<evidence type="ECO:0000313" key="2">
    <source>
        <dbReference type="EMBL" id="SVB60857.1"/>
    </source>
</evidence>
<sequence length="42" mass="4706">MKYRALVNMGVADMWPVYIPLIVGLAPGLVYWLAITARRTGK</sequence>
<accession>A0A382FFG1</accession>
<reference evidence="2" key="1">
    <citation type="submission" date="2018-05" db="EMBL/GenBank/DDBJ databases">
        <authorList>
            <person name="Lanie J.A."/>
            <person name="Ng W.-L."/>
            <person name="Kazmierczak K.M."/>
            <person name="Andrzejewski T.M."/>
            <person name="Davidsen T.M."/>
            <person name="Wayne K.J."/>
            <person name="Tettelin H."/>
            <person name="Glass J.I."/>
            <person name="Rusch D."/>
            <person name="Podicherti R."/>
            <person name="Tsui H.-C.T."/>
            <person name="Winkler M.E."/>
        </authorList>
    </citation>
    <scope>NUCLEOTIDE SEQUENCE</scope>
</reference>
<proteinExistence type="predicted"/>
<keyword evidence="1" id="KW-1133">Transmembrane helix</keyword>
<dbReference type="EMBL" id="UINC01049276">
    <property type="protein sequence ID" value="SVB60857.1"/>
    <property type="molecule type" value="Genomic_DNA"/>
</dbReference>
<feature type="transmembrane region" description="Helical" evidence="1">
    <location>
        <begin position="15"/>
        <end position="34"/>
    </location>
</feature>
<gene>
    <name evidence="2" type="ORF">METZ01_LOCUS213711</name>
</gene>
<protein>
    <submittedName>
        <fullName evidence="2">Uncharacterized protein</fullName>
    </submittedName>
</protein>
<dbReference type="AlphaFoldDB" id="A0A382FFG1"/>
<organism evidence="2">
    <name type="scientific">marine metagenome</name>
    <dbReference type="NCBI Taxonomy" id="408172"/>
    <lineage>
        <taxon>unclassified sequences</taxon>
        <taxon>metagenomes</taxon>
        <taxon>ecological metagenomes</taxon>
    </lineage>
</organism>